<name>A0A172TDI0_9BACL</name>
<feature type="binding site" evidence="4">
    <location>
        <position position="243"/>
    </location>
    <ligand>
        <name>substrate</name>
    </ligand>
</feature>
<keyword evidence="6" id="KW-1185">Reference proteome</keyword>
<dbReference type="STRING" id="1178515.SY83_00490"/>
<evidence type="ECO:0000256" key="1">
    <source>
        <dbReference type="ARBA" id="ARBA00022801"/>
    </source>
</evidence>
<dbReference type="GO" id="GO:0052757">
    <property type="term" value="F:chondroitin hydrolase activity"/>
    <property type="evidence" value="ECO:0007669"/>
    <property type="project" value="TreeGrafter"/>
</dbReference>
<feature type="active site" description="Proton donor" evidence="3">
    <location>
        <position position="167"/>
    </location>
</feature>
<sequence>MIKEKAHGGLSMTTQLEQAAQFILTKTKQNILSFGDQLPTGTAEGKYKFADNGFWVGGFWTGLNWLCYELSGDQQFSAAARASKSRFTQRLYEQQETLDHDIGFLYMPTFVADYKLTGNLEARKIALDAADRLKERFNEAGQFIQAWNVWESGEAFSEENRGRIIIDCMYNLPLLFWAYEETGDEDYRRVAVAHADTCANTIIRPDFTTFHTYVFDPSTGQPKFGQTFQGYADDSCWARGQTWAIGGYTYAYKYTGDKKYLELARKLTEVYIDRVEPDFIPLWDFSVPNPSEALRDTSAAAIAAASLLELAEHVEGEEKEKYVQFADNTLQSLYHNYSTKELPDNEGLLVNACGHHPAGSDIDCSLIYGDYYFAEAVTRLLGKGKGYW</sequence>
<dbReference type="PANTHER" id="PTHR36845:SF1">
    <property type="entry name" value="HYDROLASE, PUTATIVE (AFU_ORTHOLOGUE AFUA_7G05090)-RELATED"/>
    <property type="match status" value="1"/>
</dbReference>
<keyword evidence="1" id="KW-0378">Hydrolase</keyword>
<evidence type="ECO:0000256" key="4">
    <source>
        <dbReference type="PIRSR" id="PIRSR610905-2"/>
    </source>
</evidence>
<dbReference type="Pfam" id="PF07470">
    <property type="entry name" value="Glyco_hydro_88"/>
    <property type="match status" value="1"/>
</dbReference>
<dbReference type="Gene3D" id="1.50.10.10">
    <property type="match status" value="1"/>
</dbReference>
<evidence type="ECO:0000256" key="3">
    <source>
        <dbReference type="PIRSR" id="PIRSR610905-1"/>
    </source>
</evidence>
<dbReference type="PATRIC" id="fig|1178515.4.peg.85"/>
<feature type="binding site" evidence="4">
    <location>
        <position position="101"/>
    </location>
    <ligand>
        <name>substrate</name>
    </ligand>
</feature>
<feature type="binding site" evidence="4">
    <location>
        <position position="227"/>
    </location>
    <ligand>
        <name>substrate</name>
    </ligand>
</feature>
<evidence type="ECO:0000313" key="6">
    <source>
        <dbReference type="Proteomes" id="UP000076927"/>
    </source>
</evidence>
<gene>
    <name evidence="5" type="ORF">SY83_00490</name>
</gene>
<dbReference type="AlphaFoldDB" id="A0A172TDI0"/>
<dbReference type="InterPro" id="IPR012341">
    <property type="entry name" value="6hp_glycosidase-like_sf"/>
</dbReference>
<protein>
    <recommendedName>
        <fullName evidence="7">Glucuronyl hydrolase</fullName>
    </recommendedName>
</protein>
<accession>A0A172TDI0</accession>
<comment type="similarity">
    <text evidence="2">Belongs to the glycosyl hydrolase 88 family.</text>
</comment>
<evidence type="ECO:0008006" key="7">
    <source>
        <dbReference type="Google" id="ProtNLM"/>
    </source>
</evidence>
<dbReference type="PANTHER" id="PTHR36845">
    <property type="entry name" value="HYDROLASE, PUTATIVE (AFU_ORTHOLOGUE AFUA_7G05090)-RELATED"/>
    <property type="match status" value="1"/>
</dbReference>
<evidence type="ECO:0000313" key="5">
    <source>
        <dbReference type="EMBL" id="ANE45088.1"/>
    </source>
</evidence>
<organism evidence="5 6">
    <name type="scientific">Paenibacillus swuensis</name>
    <dbReference type="NCBI Taxonomy" id="1178515"/>
    <lineage>
        <taxon>Bacteria</taxon>
        <taxon>Bacillati</taxon>
        <taxon>Bacillota</taxon>
        <taxon>Bacilli</taxon>
        <taxon>Bacillales</taxon>
        <taxon>Paenibacillaceae</taxon>
        <taxon>Paenibacillus</taxon>
    </lineage>
</organism>
<dbReference type="EMBL" id="CP011388">
    <property type="protein sequence ID" value="ANE45088.1"/>
    <property type="molecule type" value="Genomic_DNA"/>
</dbReference>
<dbReference type="KEGG" id="pswu:SY83_00490"/>
<feature type="binding site" evidence="4">
    <location>
        <position position="167"/>
    </location>
    <ligand>
        <name>substrate</name>
    </ligand>
</feature>
<evidence type="ECO:0000256" key="2">
    <source>
        <dbReference type="ARBA" id="ARBA00038358"/>
    </source>
</evidence>
<proteinExistence type="inferred from homology"/>
<feature type="binding site" evidence="4">
    <location>
        <position position="239"/>
    </location>
    <ligand>
        <name>substrate</name>
    </ligand>
</feature>
<dbReference type="InterPro" id="IPR010905">
    <property type="entry name" value="Glyco_hydro_88"/>
</dbReference>
<dbReference type="InterPro" id="IPR052369">
    <property type="entry name" value="UG_Glycosaminoglycan_Hydrolase"/>
</dbReference>
<dbReference type="SUPFAM" id="SSF48208">
    <property type="entry name" value="Six-hairpin glycosidases"/>
    <property type="match status" value="1"/>
</dbReference>
<reference evidence="5 6" key="1">
    <citation type="submission" date="2015-01" db="EMBL/GenBank/DDBJ databases">
        <title>Paenibacillus swuensis/DY6/whole genome sequencing.</title>
        <authorList>
            <person name="Kim M.K."/>
            <person name="Srinivasan S."/>
            <person name="Lee J.-J."/>
        </authorList>
    </citation>
    <scope>NUCLEOTIDE SEQUENCE [LARGE SCALE GENOMIC DNA]</scope>
    <source>
        <strain evidence="5 6">DY6</strain>
    </source>
</reference>
<dbReference type="InterPro" id="IPR008928">
    <property type="entry name" value="6-hairpin_glycosidase_sf"/>
</dbReference>
<feature type="active site" description="Nucleophile" evidence="3">
    <location>
        <position position="101"/>
    </location>
</feature>
<dbReference type="Proteomes" id="UP000076927">
    <property type="component" value="Chromosome"/>
</dbReference>
<dbReference type="GO" id="GO:0000272">
    <property type="term" value="P:polysaccharide catabolic process"/>
    <property type="evidence" value="ECO:0007669"/>
    <property type="project" value="TreeGrafter"/>
</dbReference>
<feature type="binding site" evidence="4">
    <location>
        <position position="225"/>
    </location>
    <ligand>
        <name>substrate</name>
    </ligand>
</feature>